<name>A0A1M6KZD6_9FIRM</name>
<evidence type="ECO:0000259" key="1">
    <source>
        <dbReference type="Pfam" id="PF00148"/>
    </source>
</evidence>
<dbReference type="GO" id="GO:0016491">
    <property type="term" value="F:oxidoreductase activity"/>
    <property type="evidence" value="ECO:0007669"/>
    <property type="project" value="InterPro"/>
</dbReference>
<evidence type="ECO:0000313" key="2">
    <source>
        <dbReference type="EMBL" id="SHJ64206.1"/>
    </source>
</evidence>
<dbReference type="Proteomes" id="UP000322917">
    <property type="component" value="Unassembled WGS sequence"/>
</dbReference>
<reference evidence="2 3" key="1">
    <citation type="submission" date="2016-11" db="EMBL/GenBank/DDBJ databases">
        <authorList>
            <person name="Varghese N."/>
            <person name="Submissions S."/>
        </authorList>
    </citation>
    <scope>NUCLEOTIDE SEQUENCE [LARGE SCALE GENOMIC DNA]</scope>
    <source>
        <strain evidence="2 3">DSM 15287</strain>
    </source>
</reference>
<dbReference type="InterPro" id="IPR049939">
    <property type="entry name" value="NifE-like"/>
</dbReference>
<dbReference type="PANTHER" id="PTHR42956">
    <property type="entry name" value="NITROGENASE IRON-MOLYBDENUM COFACTOR BIOSYNTHESIS PROTEIN NIFE"/>
    <property type="match status" value="1"/>
</dbReference>
<proteinExistence type="predicted"/>
<dbReference type="InterPro" id="IPR000510">
    <property type="entry name" value="Nase/OxRdtase_comp1"/>
</dbReference>
<accession>A0A1M6KZD6</accession>
<dbReference type="EMBL" id="FQZD01000030">
    <property type="protein sequence ID" value="SHJ64206.1"/>
    <property type="molecule type" value="Genomic_DNA"/>
</dbReference>
<protein>
    <submittedName>
        <fullName evidence="2">Nitrogenase molybdenum-cofactor synthesis protein NifE</fullName>
    </submittedName>
</protein>
<dbReference type="Pfam" id="PF00148">
    <property type="entry name" value="Oxidored_nitro"/>
    <property type="match status" value="1"/>
</dbReference>
<dbReference type="Gene3D" id="3.40.50.1980">
    <property type="entry name" value="Nitrogenase molybdenum iron protein domain"/>
    <property type="match status" value="1"/>
</dbReference>
<dbReference type="AlphaFoldDB" id="A0A1M6KZD6"/>
<dbReference type="OrthoDB" id="9767044at2"/>
<keyword evidence="3" id="KW-1185">Reference proteome</keyword>
<sequence length="419" mass="46028">MKENQIVPRQLPEKLAGAVSFFTGFTDTAVLVSVDQIDRGFCFIHSAPGWYQEVEEAQAGRAEKSFAVLQEIKDSSQFAAFLTDKQGETLADYLSGTGTNCPGLTLQENWRDGDFAEGYCAAAAAYFSAVELRSRSMVIPCSLNLLGVSDGYYNGKNDVNELKRILELAGYQILACPGAGSTWQEISVMTQAEMNLVVHPELGLALAKQLQTEYGIPYLSLPLLPYGVEGSLGWLRAIGQVMWMGERSHQAVGKEANAVWRTMRQQVKRWEKNWGSLYFPSGLISAPGLVGEAVASALRTEWGKVGSLMVLQQTGRANVWKTAEEPSLAFSGAWLAGRLNKLENGFLLASSYEEALAQQRGVSLACCQTIARPVFDEEEAPRQPFMGLRGAAYWVKNLWQQYMDSGGHSSAGKKKQYVM</sequence>
<evidence type="ECO:0000313" key="3">
    <source>
        <dbReference type="Proteomes" id="UP000322917"/>
    </source>
</evidence>
<gene>
    <name evidence="2" type="ORF">SAMN02745170_02992</name>
</gene>
<dbReference type="RefSeq" id="WP_149735658.1">
    <property type="nucleotide sequence ID" value="NZ_FQZD01000030.1"/>
</dbReference>
<organism evidence="2 3">
    <name type="scientific">Propionispora hippei DSM 15287</name>
    <dbReference type="NCBI Taxonomy" id="1123003"/>
    <lineage>
        <taxon>Bacteria</taxon>
        <taxon>Bacillati</taxon>
        <taxon>Bacillota</taxon>
        <taxon>Negativicutes</taxon>
        <taxon>Selenomonadales</taxon>
        <taxon>Sporomusaceae</taxon>
        <taxon>Propionispora</taxon>
    </lineage>
</organism>
<dbReference type="SUPFAM" id="SSF53807">
    <property type="entry name" value="Helical backbone' metal receptor"/>
    <property type="match status" value="1"/>
</dbReference>
<dbReference type="PANTHER" id="PTHR42956:SF1">
    <property type="entry name" value="NITROGENASE IRON-MOLYBDENUM COFACTOR BIOSYNTHESIS PROTEIN NIFE"/>
    <property type="match status" value="1"/>
</dbReference>
<feature type="domain" description="Nitrogenase/oxidoreductase component 1" evidence="1">
    <location>
        <begin position="113"/>
        <end position="397"/>
    </location>
</feature>